<dbReference type="EMBL" id="PCSX01000011">
    <property type="protein sequence ID" value="PIP58388.1"/>
    <property type="molecule type" value="Genomic_DNA"/>
</dbReference>
<reference evidence="1 2" key="1">
    <citation type="submission" date="2017-09" db="EMBL/GenBank/DDBJ databases">
        <title>Depth-based differentiation of microbial function through sediment-hosted aquifers and enrichment of novel symbionts in the deep terrestrial subsurface.</title>
        <authorList>
            <person name="Probst A.J."/>
            <person name="Ladd B."/>
            <person name="Jarett J.K."/>
            <person name="Geller-Mcgrath D.E."/>
            <person name="Sieber C.M."/>
            <person name="Emerson J.B."/>
            <person name="Anantharaman K."/>
            <person name="Thomas B.C."/>
            <person name="Malmstrom R."/>
            <person name="Stieglmeier M."/>
            <person name="Klingl A."/>
            <person name="Woyke T."/>
            <person name="Ryan C.M."/>
            <person name="Banfield J.F."/>
        </authorList>
    </citation>
    <scope>NUCLEOTIDE SEQUENCE [LARGE SCALE GENOMIC DNA]</scope>
    <source>
        <strain evidence="1">CG22_combo_CG10-13_8_21_14_all_37_9</strain>
    </source>
</reference>
<evidence type="ECO:0000313" key="1">
    <source>
        <dbReference type="EMBL" id="PIP58388.1"/>
    </source>
</evidence>
<name>A0A2H0BN10_9BACT</name>
<evidence type="ECO:0000313" key="2">
    <source>
        <dbReference type="Proteomes" id="UP000229334"/>
    </source>
</evidence>
<protein>
    <submittedName>
        <fullName evidence="1">Uncharacterized protein</fullName>
    </submittedName>
</protein>
<proteinExistence type="predicted"/>
<sequence>MNSDQLKQTNVSISELLRQSLIERRDVLRGQFFDALECGEVVILEPTEIKLIEGLKSLIYASDDRLARFNRFYQDLKNRHPYFELSTIVQDFFGGTLPTEWQADAKAFDLANIKEKSILAFLQDLATETLSD</sequence>
<comment type="caution">
    <text evidence="1">The sequence shown here is derived from an EMBL/GenBank/DDBJ whole genome shotgun (WGS) entry which is preliminary data.</text>
</comment>
<organism evidence="1 2">
    <name type="scientific">Candidatus Vogelbacteria bacterium CG22_combo_CG10-13_8_21_14_all_37_9</name>
    <dbReference type="NCBI Taxonomy" id="1975046"/>
    <lineage>
        <taxon>Bacteria</taxon>
        <taxon>Candidatus Vogeliibacteriota</taxon>
    </lineage>
</organism>
<gene>
    <name evidence="1" type="ORF">COX02_00635</name>
</gene>
<dbReference type="AlphaFoldDB" id="A0A2H0BN10"/>
<accession>A0A2H0BN10</accession>
<dbReference type="Proteomes" id="UP000229334">
    <property type="component" value="Unassembled WGS sequence"/>
</dbReference>